<feature type="compositionally biased region" description="Basic residues" evidence="5">
    <location>
        <begin position="11"/>
        <end position="28"/>
    </location>
</feature>
<evidence type="ECO:0000256" key="4">
    <source>
        <dbReference type="PROSITE-ProRule" id="PRU00176"/>
    </source>
</evidence>
<feature type="compositionally biased region" description="Basic and acidic residues" evidence="5">
    <location>
        <begin position="1"/>
        <end position="10"/>
    </location>
</feature>
<dbReference type="AlphaFoldDB" id="A0A813QD65"/>
<dbReference type="Gene3D" id="3.30.70.330">
    <property type="match status" value="2"/>
</dbReference>
<feature type="compositionally biased region" description="Basic residues" evidence="5">
    <location>
        <begin position="40"/>
        <end position="55"/>
    </location>
</feature>
<evidence type="ECO:0000313" key="7">
    <source>
        <dbReference type="EMBL" id="CAF0765291.1"/>
    </source>
</evidence>
<proteinExistence type="predicted"/>
<dbReference type="InterPro" id="IPR035979">
    <property type="entry name" value="RBD_domain_sf"/>
</dbReference>
<accession>A0A813QD65</accession>
<dbReference type="GO" id="GO:0006397">
    <property type="term" value="P:mRNA processing"/>
    <property type="evidence" value="ECO:0007669"/>
    <property type="project" value="UniProtKB-KW"/>
</dbReference>
<sequence length="278" mass="31822">MANDEPERSIRRASRSRSRDRKSRRHRDRSRDRSRDRDNKRRRSPHESSRHKHSRSQSPKDRSKKENKSEKKPAKKYKYWDVPPVGFEHITPVQYKAMQSSGQISQMFTGKDWSANTAAATPVLGSHVVHQSRRLYVGNIPFGVSENAMMEFFNQQMQLTGLSQTEGNPVIAVQINLDKNFAFLEFRSIDETSAAMAFDGIVFQGQSLKIRRPRDYQAMPGGDLPNMNVPGVVSTVVTDSPFKIFIGGLPNYLNDDQHRPAMLKLFSFDNQGDERIPL</sequence>
<dbReference type="GO" id="GO:0008380">
    <property type="term" value="P:RNA splicing"/>
    <property type="evidence" value="ECO:0007669"/>
    <property type="project" value="UniProtKB-KW"/>
</dbReference>
<feature type="domain" description="RRM" evidence="6">
    <location>
        <begin position="133"/>
        <end position="215"/>
    </location>
</feature>
<dbReference type="SUPFAM" id="SSF54928">
    <property type="entry name" value="RNA-binding domain, RBD"/>
    <property type="match status" value="1"/>
</dbReference>
<dbReference type="InterPro" id="IPR000504">
    <property type="entry name" value="RRM_dom"/>
</dbReference>
<dbReference type="InterPro" id="IPR012677">
    <property type="entry name" value="Nucleotide-bd_a/b_plait_sf"/>
</dbReference>
<reference evidence="7" key="1">
    <citation type="submission" date="2021-02" db="EMBL/GenBank/DDBJ databases">
        <authorList>
            <person name="Nowell W R."/>
        </authorList>
    </citation>
    <scope>NUCLEOTIDE SEQUENCE</scope>
</reference>
<evidence type="ECO:0000256" key="1">
    <source>
        <dbReference type="ARBA" id="ARBA00022664"/>
    </source>
</evidence>
<dbReference type="OrthoDB" id="10266058at2759"/>
<keyword evidence="3" id="KW-0508">mRNA splicing</keyword>
<name>A0A813QD65_ADIRI</name>
<keyword evidence="1" id="KW-0507">mRNA processing</keyword>
<comment type="caution">
    <text evidence="7">The sequence shown here is derived from an EMBL/GenBank/DDBJ whole genome shotgun (WGS) entry which is preliminary data.</text>
</comment>
<organism evidence="7 8">
    <name type="scientific">Adineta ricciae</name>
    <name type="common">Rotifer</name>
    <dbReference type="NCBI Taxonomy" id="249248"/>
    <lineage>
        <taxon>Eukaryota</taxon>
        <taxon>Metazoa</taxon>
        <taxon>Spiralia</taxon>
        <taxon>Gnathifera</taxon>
        <taxon>Rotifera</taxon>
        <taxon>Eurotatoria</taxon>
        <taxon>Bdelloidea</taxon>
        <taxon>Adinetida</taxon>
        <taxon>Adinetidae</taxon>
        <taxon>Adineta</taxon>
    </lineage>
</organism>
<evidence type="ECO:0000256" key="5">
    <source>
        <dbReference type="SAM" id="MobiDB-lite"/>
    </source>
</evidence>
<gene>
    <name evidence="7" type="ORF">EDS130_LOCUS3018</name>
</gene>
<feature type="region of interest" description="Disordered" evidence="5">
    <location>
        <begin position="1"/>
        <end position="77"/>
    </location>
</feature>
<dbReference type="PANTHER" id="PTHR23139">
    <property type="entry name" value="RNA-BINDING PROTEIN"/>
    <property type="match status" value="1"/>
</dbReference>
<dbReference type="PROSITE" id="PS50102">
    <property type="entry name" value="RRM"/>
    <property type="match status" value="1"/>
</dbReference>
<dbReference type="EMBL" id="CAJNOJ010000007">
    <property type="protein sequence ID" value="CAF0765291.1"/>
    <property type="molecule type" value="Genomic_DNA"/>
</dbReference>
<evidence type="ECO:0000256" key="2">
    <source>
        <dbReference type="ARBA" id="ARBA00022884"/>
    </source>
</evidence>
<dbReference type="GO" id="GO:0003723">
    <property type="term" value="F:RNA binding"/>
    <property type="evidence" value="ECO:0007669"/>
    <property type="project" value="UniProtKB-UniRule"/>
</dbReference>
<feature type="compositionally biased region" description="Basic and acidic residues" evidence="5">
    <location>
        <begin position="29"/>
        <end position="39"/>
    </location>
</feature>
<keyword evidence="2 4" id="KW-0694">RNA-binding</keyword>
<dbReference type="CDD" id="cd12230">
    <property type="entry name" value="RRM1_U2AF65"/>
    <property type="match status" value="1"/>
</dbReference>
<evidence type="ECO:0000256" key="3">
    <source>
        <dbReference type="ARBA" id="ARBA00023187"/>
    </source>
</evidence>
<dbReference type="SMART" id="SM00360">
    <property type="entry name" value="RRM"/>
    <property type="match status" value="1"/>
</dbReference>
<feature type="compositionally biased region" description="Basic and acidic residues" evidence="5">
    <location>
        <begin position="58"/>
        <end position="72"/>
    </location>
</feature>
<protein>
    <recommendedName>
        <fullName evidence="6">RRM domain-containing protein</fullName>
    </recommendedName>
</protein>
<evidence type="ECO:0000259" key="6">
    <source>
        <dbReference type="PROSITE" id="PS50102"/>
    </source>
</evidence>
<dbReference type="Proteomes" id="UP000663852">
    <property type="component" value="Unassembled WGS sequence"/>
</dbReference>
<evidence type="ECO:0000313" key="8">
    <source>
        <dbReference type="Proteomes" id="UP000663852"/>
    </source>
</evidence>